<dbReference type="STRING" id="1123309.GCA_000377005_00649"/>
<sequence>MNKYSTLLLSSTLLLASLASGPLVAAQNTKQSTQTIEANQLTEEISFDNFEPTTTGSETTTASQLSQNVTFQQHDNTLSIFYQRSVPQQGLKIDYAIWSNDNGQDDVRWIQAQDYQTDIPLQDFKTGQYTLHAYITIQGQTIFLQEISLNITRPKPTITTNISEPGILDVTVQHITPDTKEVLLPTWSTVKGQDDLKWYSAQQQANGSYTVRIFLKDHQFNTGDYSTHLYTKDSSGKMTFVTGISSTVGQSDVPANPKPALAIENLEAGKGKYQVTIQETATSKPIQSVQVATWSMDKQANLKWRTATLTNGKYRVAVDFQEHKQHSGSYQNHVYVTYTDGSRVGYPLDIVDLTTARLPLVFNSKLSSVGTIQATLSNVYDSQAVQFAVWSDENGQDDLRWYDTSKSADKSFSRAIPLANHKGIGKYHVHAYQNGRGLGAFSMEVSHHHRYSEPNTYPIGQCTWGAKEAAPWIHNYWGNAKQWLDAARRAGFRTGTTPQIGAVAVWTNSYYGHVAVVTEVSGTNRIRVKESNYAGNMTVGDYRGWFNPLTNGVTAYIYPN</sequence>
<evidence type="ECO:0000313" key="4">
    <source>
        <dbReference type="Proteomes" id="UP000281771"/>
    </source>
</evidence>
<evidence type="ECO:0000259" key="2">
    <source>
        <dbReference type="PROSITE" id="PS50911"/>
    </source>
</evidence>
<dbReference type="Gene3D" id="3.90.1720.10">
    <property type="entry name" value="endopeptidase domain like (from Nostoc punctiforme)"/>
    <property type="match status" value="1"/>
</dbReference>
<organism evidence="3 4">
    <name type="scientific">Streptococcus minor</name>
    <dbReference type="NCBI Taxonomy" id="229549"/>
    <lineage>
        <taxon>Bacteria</taxon>
        <taxon>Bacillati</taxon>
        <taxon>Bacillota</taxon>
        <taxon>Bacilli</taxon>
        <taxon>Lactobacillales</taxon>
        <taxon>Streptococcaceae</taxon>
        <taxon>Streptococcus</taxon>
    </lineage>
</organism>
<comment type="caution">
    <text evidence="3">The sequence shown here is derived from an EMBL/GenBank/DDBJ whole genome shotgun (WGS) entry which is preliminary data.</text>
</comment>
<keyword evidence="1" id="KW-0732">Signal</keyword>
<keyword evidence="4" id="KW-1185">Reference proteome</keyword>
<feature type="domain" description="Peptidase C51" evidence="2">
    <location>
        <begin position="437"/>
        <end position="558"/>
    </location>
</feature>
<reference evidence="3 4" key="1">
    <citation type="submission" date="2018-11" db="EMBL/GenBank/DDBJ databases">
        <title>Genomes From Bacteria Associated with the Canine Oral Cavity: a Test Case for Automated Genome-Based Taxonomic Assignment.</title>
        <authorList>
            <person name="Coil D.A."/>
            <person name="Jospin G."/>
            <person name="Darling A.E."/>
            <person name="Wallis C."/>
            <person name="Davis I.J."/>
            <person name="Harris S."/>
            <person name="Eisen J.A."/>
            <person name="Holcombe L.J."/>
            <person name="O'Flynn C."/>
        </authorList>
    </citation>
    <scope>NUCLEOTIDE SEQUENCE [LARGE SCALE GENOMIC DNA]</scope>
    <source>
        <strain evidence="3 4">OH4621_COT-116</strain>
    </source>
</reference>
<gene>
    <name evidence="3" type="ORF">EII38_07940</name>
</gene>
<feature type="signal peptide" evidence="1">
    <location>
        <begin position="1"/>
        <end position="25"/>
    </location>
</feature>
<dbReference type="EMBL" id="RQZA01000007">
    <property type="protein sequence ID" value="RRD30528.1"/>
    <property type="molecule type" value="Genomic_DNA"/>
</dbReference>
<dbReference type="Proteomes" id="UP000281771">
    <property type="component" value="Unassembled WGS sequence"/>
</dbReference>
<dbReference type="PRINTS" id="PR01852">
    <property type="entry name" value="SIBAPROTEIN"/>
</dbReference>
<dbReference type="RefSeq" id="WP_124777544.1">
    <property type="nucleotide sequence ID" value="NZ_RQZA01000007.1"/>
</dbReference>
<feature type="chain" id="PRO_5017974705" evidence="1">
    <location>
        <begin position="26"/>
        <end position="560"/>
    </location>
</feature>
<evidence type="ECO:0000256" key="1">
    <source>
        <dbReference type="SAM" id="SignalP"/>
    </source>
</evidence>
<dbReference type="InterPro" id="IPR009148">
    <property type="entry name" value="PcsB-like"/>
</dbReference>
<dbReference type="AlphaFoldDB" id="A0A3P1V9V2"/>
<dbReference type="InterPro" id="IPR038765">
    <property type="entry name" value="Papain-like_cys_pep_sf"/>
</dbReference>
<dbReference type="Gene3D" id="2.60.40.3760">
    <property type="match status" value="4"/>
</dbReference>
<name>A0A3P1V9V2_9STRE</name>
<dbReference type="Pfam" id="PF05257">
    <property type="entry name" value="CHAP"/>
    <property type="match status" value="1"/>
</dbReference>
<proteinExistence type="predicted"/>
<dbReference type="InterPro" id="IPR007921">
    <property type="entry name" value="CHAP_dom"/>
</dbReference>
<accession>A0A3P1V9V2</accession>
<evidence type="ECO:0000313" key="3">
    <source>
        <dbReference type="EMBL" id="RRD30528.1"/>
    </source>
</evidence>
<protein>
    <submittedName>
        <fullName evidence="3">CHAP domain-containing protein</fullName>
    </submittedName>
</protein>
<dbReference type="Pfam" id="PF08481">
    <property type="entry name" value="GBS_Bsp-like"/>
    <property type="match status" value="4"/>
</dbReference>
<dbReference type="InterPro" id="IPR013688">
    <property type="entry name" value="GBS_Bsp-like"/>
</dbReference>
<dbReference type="SUPFAM" id="SSF54001">
    <property type="entry name" value="Cysteine proteinases"/>
    <property type="match status" value="1"/>
</dbReference>
<dbReference type="PROSITE" id="PS50911">
    <property type="entry name" value="CHAP"/>
    <property type="match status" value="1"/>
</dbReference>